<dbReference type="AlphaFoldDB" id="A0AAX1JG25"/>
<dbReference type="GO" id="GO:0004497">
    <property type="term" value="F:monooxygenase activity"/>
    <property type="evidence" value="ECO:0007669"/>
    <property type="project" value="UniProtKB-KW"/>
</dbReference>
<proteinExistence type="inferred from homology"/>
<evidence type="ECO:0000256" key="8">
    <source>
        <dbReference type="PIRSR" id="PIRSR602403-1"/>
    </source>
</evidence>
<evidence type="ECO:0000256" key="4">
    <source>
        <dbReference type="ARBA" id="ARBA00022723"/>
    </source>
</evidence>
<dbReference type="CDD" id="cd11045">
    <property type="entry name" value="CYP136-like"/>
    <property type="match status" value="1"/>
</dbReference>
<accession>A0AAX1JG25</accession>
<evidence type="ECO:0000256" key="3">
    <source>
        <dbReference type="ARBA" id="ARBA00022617"/>
    </source>
</evidence>
<dbReference type="Proteomes" id="UP000663583">
    <property type="component" value="Chromosome"/>
</dbReference>
<keyword evidence="3 8" id="KW-0349">Heme</keyword>
<evidence type="ECO:0000313" key="10">
    <source>
        <dbReference type="EMBL" id="QPI39431.1"/>
    </source>
</evidence>
<name>A0AAX1JG25_9MYCO</name>
<dbReference type="InterPro" id="IPR036396">
    <property type="entry name" value="Cyt_P450_sf"/>
</dbReference>
<evidence type="ECO:0000256" key="1">
    <source>
        <dbReference type="ARBA" id="ARBA00001971"/>
    </source>
</evidence>
<keyword evidence="7 9" id="KW-0503">Monooxygenase</keyword>
<dbReference type="PROSITE" id="PS00086">
    <property type="entry name" value="CYTOCHROME_P450"/>
    <property type="match status" value="1"/>
</dbReference>
<dbReference type="PRINTS" id="PR00465">
    <property type="entry name" value="EP450IV"/>
</dbReference>
<dbReference type="Gene3D" id="1.10.630.10">
    <property type="entry name" value="Cytochrome P450"/>
    <property type="match status" value="1"/>
</dbReference>
<evidence type="ECO:0000256" key="5">
    <source>
        <dbReference type="ARBA" id="ARBA00023002"/>
    </source>
</evidence>
<dbReference type="KEGG" id="mku:I2456_08225"/>
<gene>
    <name evidence="10" type="ORF">I2456_08225</name>
</gene>
<dbReference type="Pfam" id="PF00067">
    <property type="entry name" value="p450"/>
    <property type="match status" value="1"/>
</dbReference>
<reference evidence="10" key="1">
    <citation type="submission" date="2020-11" db="EMBL/GenBank/DDBJ databases">
        <title>Intraspecies plasmid and genomic variation of Mycobacterium kubicae revealed by the complete genome sequences of two clinical isolates.</title>
        <authorList>
            <person name="Hendrix J.R."/>
            <person name="Epperson L.E."/>
            <person name="Honda J.R."/>
            <person name="Strong M."/>
        </authorList>
    </citation>
    <scope>NUCLEOTIDE SEQUENCE</scope>
    <source>
        <strain evidence="10">JCM 13573</strain>
    </source>
</reference>
<dbReference type="PRINTS" id="PR00385">
    <property type="entry name" value="P450"/>
</dbReference>
<evidence type="ECO:0000256" key="2">
    <source>
        <dbReference type="ARBA" id="ARBA00010617"/>
    </source>
</evidence>
<keyword evidence="6 8" id="KW-0408">Iron</keyword>
<evidence type="ECO:0000256" key="9">
    <source>
        <dbReference type="RuleBase" id="RU000461"/>
    </source>
</evidence>
<organism evidence="10 11">
    <name type="scientific">Mycobacterium kubicae</name>
    <dbReference type="NCBI Taxonomy" id="120959"/>
    <lineage>
        <taxon>Bacteria</taxon>
        <taxon>Bacillati</taxon>
        <taxon>Actinomycetota</taxon>
        <taxon>Actinomycetes</taxon>
        <taxon>Mycobacteriales</taxon>
        <taxon>Mycobacteriaceae</taxon>
        <taxon>Mycobacterium</taxon>
        <taxon>Mycobacterium simiae complex</taxon>
    </lineage>
</organism>
<dbReference type="EMBL" id="CP065047">
    <property type="protein sequence ID" value="QPI39431.1"/>
    <property type="molecule type" value="Genomic_DNA"/>
</dbReference>
<comment type="cofactor">
    <cofactor evidence="1 8">
        <name>heme</name>
        <dbReference type="ChEBI" id="CHEBI:30413"/>
    </cofactor>
</comment>
<keyword evidence="4 8" id="KW-0479">Metal-binding</keyword>
<dbReference type="PANTHER" id="PTHR24286:SF24">
    <property type="entry name" value="LANOSTEROL 14-ALPHA DEMETHYLASE"/>
    <property type="match status" value="1"/>
</dbReference>
<comment type="similarity">
    <text evidence="2 9">Belongs to the cytochrome P450 family.</text>
</comment>
<dbReference type="GO" id="GO:0016125">
    <property type="term" value="P:sterol metabolic process"/>
    <property type="evidence" value="ECO:0007669"/>
    <property type="project" value="TreeGrafter"/>
</dbReference>
<protein>
    <submittedName>
        <fullName evidence="10">Cytochrome P450</fullName>
    </submittedName>
</protein>
<evidence type="ECO:0000256" key="7">
    <source>
        <dbReference type="ARBA" id="ARBA00023033"/>
    </source>
</evidence>
<dbReference type="GO" id="GO:0005506">
    <property type="term" value="F:iron ion binding"/>
    <property type="evidence" value="ECO:0007669"/>
    <property type="project" value="InterPro"/>
</dbReference>
<dbReference type="PANTHER" id="PTHR24286">
    <property type="entry name" value="CYTOCHROME P450 26"/>
    <property type="match status" value="1"/>
</dbReference>
<dbReference type="GO" id="GO:0020037">
    <property type="term" value="F:heme binding"/>
    <property type="evidence" value="ECO:0007669"/>
    <property type="project" value="InterPro"/>
</dbReference>
<feature type="binding site" description="axial binding residue" evidence="8">
    <location>
        <position position="447"/>
    </location>
    <ligand>
        <name>heme</name>
        <dbReference type="ChEBI" id="CHEBI:30413"/>
    </ligand>
    <ligandPart>
        <name>Fe</name>
        <dbReference type="ChEBI" id="CHEBI:18248"/>
    </ligandPart>
</feature>
<keyword evidence="5 9" id="KW-0560">Oxidoreductase</keyword>
<dbReference type="InterPro" id="IPR001128">
    <property type="entry name" value="Cyt_P450"/>
</dbReference>
<dbReference type="InterPro" id="IPR017972">
    <property type="entry name" value="Cyt_P450_CS"/>
</dbReference>
<dbReference type="RefSeq" id="WP_085073468.1">
    <property type="nucleotide sequence ID" value="NZ_BLKU01000003.1"/>
</dbReference>
<dbReference type="GO" id="GO:0016705">
    <property type="term" value="F:oxidoreductase activity, acting on paired donors, with incorporation or reduction of molecular oxygen"/>
    <property type="evidence" value="ECO:0007669"/>
    <property type="project" value="InterPro"/>
</dbReference>
<sequence length="500" mass="57027">MTTSRATSTATISTPAYLLDQARRRLTPSVNNLPGMGLAERKLLNTQFPETKLADPPPGSGLKPVVGDRGLPILGHMIEMLRGGPDYLMFLYQTKGPLVFGDSPVLPFVAALGPDAAQAIYSNRNKDYSQQGWTPVIGAFFHRGLMLLDFEEHLFHRRIMQEAFVRSRLASYVEQMDQVVSQVISQDWVVNDARFLLYPAMKELTLDIASMVFMGHEPGTDRELVTKVNKAFTMTVRAGNAVIRTGVPPFTWWRGLRARRLLEDYFAERVQEQRRKDGDDLLSVLCQTEDEDGNRFSDEDIVNHMIFLMMAAHDTSTTTATNMAYELAAHPDWQQRCRDESDRLGDGPLDIESLEKLESLDLVMNEAIRLVSPVQWAMRRTVRDTELLGHYIPEGTNVTAFPGVNHRLPEIWTDPLTFDPERFTEPRCEHKRHRYAWTPFGGGAHKCIGMTFGQLEIKTIMHRLLRRYRLELPRPGYQAKWDYRTIPVPMDGMPIVLRPL</sequence>
<evidence type="ECO:0000256" key="6">
    <source>
        <dbReference type="ARBA" id="ARBA00023004"/>
    </source>
</evidence>
<dbReference type="SUPFAM" id="SSF48264">
    <property type="entry name" value="Cytochrome P450"/>
    <property type="match status" value="1"/>
</dbReference>
<evidence type="ECO:0000313" key="11">
    <source>
        <dbReference type="Proteomes" id="UP000663583"/>
    </source>
</evidence>
<dbReference type="InterPro" id="IPR002403">
    <property type="entry name" value="Cyt_P450_E_grp-IV"/>
</dbReference>